<dbReference type="RefSeq" id="WP_075063953.1">
    <property type="nucleotide sequence ID" value="NZ_LGCL01000039.1"/>
</dbReference>
<proteinExistence type="predicted"/>
<evidence type="ECO:0000313" key="1">
    <source>
        <dbReference type="EMBL" id="KPL72237.1"/>
    </source>
</evidence>
<dbReference type="EMBL" id="LGCL01000039">
    <property type="protein sequence ID" value="KPL72237.1"/>
    <property type="molecule type" value="Genomic_DNA"/>
</dbReference>
<protein>
    <submittedName>
        <fullName evidence="1">Uncharacterized protein</fullName>
    </submittedName>
</protein>
<evidence type="ECO:0000313" key="2">
    <source>
        <dbReference type="Proteomes" id="UP000050417"/>
    </source>
</evidence>
<gene>
    <name evidence="1" type="ORF">ADN00_15580</name>
</gene>
<name>A0A0P6WQA3_9CHLR</name>
<dbReference type="Proteomes" id="UP000050417">
    <property type="component" value="Unassembled WGS sequence"/>
</dbReference>
<keyword evidence="2" id="KW-1185">Reference proteome</keyword>
<accession>A0A0P6WQA3</accession>
<organism evidence="1 2">
    <name type="scientific">Ornatilinea apprima</name>
    <dbReference type="NCBI Taxonomy" id="1134406"/>
    <lineage>
        <taxon>Bacteria</taxon>
        <taxon>Bacillati</taxon>
        <taxon>Chloroflexota</taxon>
        <taxon>Anaerolineae</taxon>
        <taxon>Anaerolineales</taxon>
        <taxon>Anaerolineaceae</taxon>
        <taxon>Ornatilinea</taxon>
    </lineage>
</organism>
<sequence>MSYEQSVDDYSAWFRDAKLALVLSNPDITVFEMKLNINTVMLGFMQNKIVILGCPTTEGNGLVSRPDKGLPWFCSDLPPSELGAAFLKQKWQKDLAVKRWLARAQELIADPTQEVIEWIEFPGRKMTKGEAMEFLYWSKPQVFESCDALHSALPTFWSDYENRVRTSPFDFMSEVCVGIGYSEHMLSWLVGFQKKFAELVKTNHKHLLSQQQKEVESV</sequence>
<dbReference type="STRING" id="1134406.ADN00_15580"/>
<dbReference type="AlphaFoldDB" id="A0A0P6WQA3"/>
<comment type="caution">
    <text evidence="1">The sequence shown here is derived from an EMBL/GenBank/DDBJ whole genome shotgun (WGS) entry which is preliminary data.</text>
</comment>
<reference evidence="1 2" key="1">
    <citation type="submission" date="2015-07" db="EMBL/GenBank/DDBJ databases">
        <title>Genome sequence of Ornatilinea apprima DSM 23815.</title>
        <authorList>
            <person name="Hemp J."/>
            <person name="Ward L.M."/>
            <person name="Pace L.A."/>
            <person name="Fischer W.W."/>
        </authorList>
    </citation>
    <scope>NUCLEOTIDE SEQUENCE [LARGE SCALE GENOMIC DNA]</scope>
    <source>
        <strain evidence="1 2">P3M-1</strain>
    </source>
</reference>